<dbReference type="PANTHER" id="PTHR36444">
    <property type="entry name" value="TRANSCRIPTIONAL REGULATOR PROTEIN YOBU-RELATED"/>
    <property type="match status" value="1"/>
</dbReference>
<dbReference type="OrthoDB" id="9801008at2"/>
<dbReference type="PANTHER" id="PTHR36444:SF2">
    <property type="entry name" value="TRANSCRIPTIONAL REGULATOR PROTEIN YOBU-RELATED"/>
    <property type="match status" value="1"/>
</dbReference>
<accession>A0A3T1D4I2</accession>
<protein>
    <submittedName>
        <fullName evidence="2">Transcription activator, effector binding domain-containing protein</fullName>
    </submittedName>
</protein>
<evidence type="ECO:0000313" key="3">
    <source>
        <dbReference type="Proteomes" id="UP000289856"/>
    </source>
</evidence>
<dbReference type="KEGG" id="cohn:KCTCHS21_24190"/>
<gene>
    <name evidence="2" type="ORF">KCTCHS21_24190</name>
</gene>
<dbReference type="SMART" id="SM00871">
    <property type="entry name" value="AraC_E_bind"/>
    <property type="match status" value="1"/>
</dbReference>
<dbReference type="Gene3D" id="3.20.80.10">
    <property type="entry name" value="Regulatory factor, effector binding domain"/>
    <property type="match status" value="1"/>
</dbReference>
<dbReference type="InterPro" id="IPR053182">
    <property type="entry name" value="YobU-like_regulator"/>
</dbReference>
<dbReference type="InterPro" id="IPR010499">
    <property type="entry name" value="AraC_E-bd"/>
</dbReference>
<dbReference type="Proteomes" id="UP000289856">
    <property type="component" value="Chromosome"/>
</dbReference>
<dbReference type="InterPro" id="IPR025868">
    <property type="entry name" value="Zn_ribbon_dom_put"/>
</dbReference>
<evidence type="ECO:0000313" key="2">
    <source>
        <dbReference type="EMBL" id="BBI33020.1"/>
    </source>
</evidence>
<dbReference type="AlphaFoldDB" id="A0A3T1D4I2"/>
<evidence type="ECO:0000259" key="1">
    <source>
        <dbReference type="SMART" id="SM00871"/>
    </source>
</evidence>
<keyword evidence="3" id="KW-1185">Reference proteome</keyword>
<dbReference type="EMBL" id="AP019400">
    <property type="protein sequence ID" value="BBI33020.1"/>
    <property type="molecule type" value="Genomic_DNA"/>
</dbReference>
<name>A0A3T1D4I2_9BACL</name>
<dbReference type="Pfam" id="PF12674">
    <property type="entry name" value="Zn_ribbon_2"/>
    <property type="match status" value="1"/>
</dbReference>
<feature type="domain" description="AraC effector-binding" evidence="1">
    <location>
        <begin position="95"/>
        <end position="256"/>
    </location>
</feature>
<dbReference type="InterPro" id="IPR011256">
    <property type="entry name" value="Reg_factor_effector_dom_sf"/>
</dbReference>
<dbReference type="InterPro" id="IPR029441">
    <property type="entry name" value="Cass2"/>
</dbReference>
<dbReference type="RefSeq" id="WP_130608054.1">
    <property type="nucleotide sequence ID" value="NZ_AP019400.1"/>
</dbReference>
<reference evidence="2 3" key="1">
    <citation type="submission" date="2019-01" db="EMBL/GenBank/DDBJ databases">
        <title>Complete genome sequence of Cohnella hallensis HS21 isolated from Korean fir (Abies koreana) rhizospheric soil.</title>
        <authorList>
            <person name="Jiang L."/>
            <person name="Kang S.W."/>
            <person name="Kim S."/>
            <person name="Jung J."/>
            <person name="Kim C.Y."/>
            <person name="Kim D.H."/>
            <person name="Kim S.W."/>
            <person name="Lee J."/>
        </authorList>
    </citation>
    <scope>NUCLEOTIDE SEQUENCE [LARGE SCALE GENOMIC DNA]</scope>
    <source>
        <strain evidence="2 3">HS21</strain>
    </source>
</reference>
<dbReference type="Pfam" id="PF14526">
    <property type="entry name" value="Cass2"/>
    <property type="match status" value="1"/>
</dbReference>
<organism evidence="2 3">
    <name type="scientific">Cohnella abietis</name>
    <dbReference type="NCBI Taxonomy" id="2507935"/>
    <lineage>
        <taxon>Bacteria</taxon>
        <taxon>Bacillati</taxon>
        <taxon>Bacillota</taxon>
        <taxon>Bacilli</taxon>
        <taxon>Bacillales</taxon>
        <taxon>Paenibacillaceae</taxon>
        <taxon>Cohnella</taxon>
    </lineage>
</organism>
<dbReference type="SUPFAM" id="SSF55136">
    <property type="entry name" value="Probable bacterial effector-binding domain"/>
    <property type="match status" value="1"/>
</dbReference>
<proteinExistence type="predicted"/>
<sequence length="256" mass="28370">MQQVELHCQSCGMPLPSQDVYGTDQQGNVITQYCKYCYENGQFTQPDFTVDDMVSFCVPFLVEEGMDEQVARGMLASSLPSLERWRSGEEQQSELSFEMTNLDEIKLVGVAARTTNKDEMGEQAKIGALWGKFWGEGIQQSIPHIPQTGAQPVYGCYIDYENGAAGEYTILIGSKVNEIDAIPEGLTAKVIPASRYAVFTTKKGQLPGVVVDAWQDIWRLSAESKLQRTFTGDFELYGESCADPANAQVDIYIAIE</sequence>